<dbReference type="Proteomes" id="UP000251197">
    <property type="component" value="Unassembled WGS sequence"/>
</dbReference>
<dbReference type="InterPro" id="IPR010691">
    <property type="entry name" value="WzyE"/>
</dbReference>
<keyword evidence="1" id="KW-1003">Cell membrane</keyword>
<evidence type="ECO:0000256" key="6">
    <source>
        <dbReference type="SAM" id="Phobius"/>
    </source>
</evidence>
<evidence type="ECO:0000256" key="2">
    <source>
        <dbReference type="ARBA" id="ARBA00022519"/>
    </source>
</evidence>
<dbReference type="Pfam" id="PF06899">
    <property type="entry name" value="WzyE"/>
    <property type="match status" value="1"/>
</dbReference>
<dbReference type="GO" id="GO:0016020">
    <property type="term" value="C:membrane"/>
    <property type="evidence" value="ECO:0007669"/>
    <property type="project" value="InterPro"/>
</dbReference>
<sequence length="87" mass="10402">MSLTQFGGLFVVWFLSVGFIGLLTYQEFRRVRFNFNVFFSLLYLLTFFFGFPFTLYPWCSALESQWCRQTCCCRLSLRQRASTVFIM</sequence>
<protein>
    <submittedName>
        <fullName evidence="7">Putative common antigen polymerase</fullName>
    </submittedName>
</protein>
<dbReference type="AlphaFoldDB" id="A0A2X2V8M9"/>
<keyword evidence="2" id="KW-0997">Cell inner membrane</keyword>
<feature type="transmembrane region" description="Helical" evidence="6">
    <location>
        <begin position="37"/>
        <end position="58"/>
    </location>
</feature>
<keyword evidence="4 6" id="KW-1133">Transmembrane helix</keyword>
<organism evidence="7 8">
    <name type="scientific">Cedecea neteri</name>
    <dbReference type="NCBI Taxonomy" id="158822"/>
    <lineage>
        <taxon>Bacteria</taxon>
        <taxon>Pseudomonadati</taxon>
        <taxon>Pseudomonadota</taxon>
        <taxon>Gammaproteobacteria</taxon>
        <taxon>Enterobacterales</taxon>
        <taxon>Enterobacteriaceae</taxon>
        <taxon>Cedecea</taxon>
    </lineage>
</organism>
<keyword evidence="3 6" id="KW-0812">Transmembrane</keyword>
<evidence type="ECO:0000313" key="7">
    <source>
        <dbReference type="EMBL" id="SQA98370.1"/>
    </source>
</evidence>
<proteinExistence type="predicted"/>
<dbReference type="GO" id="GO:0009246">
    <property type="term" value="P:enterobacterial common antigen biosynthetic process"/>
    <property type="evidence" value="ECO:0007669"/>
    <property type="project" value="InterPro"/>
</dbReference>
<reference evidence="7 8" key="1">
    <citation type="submission" date="2018-06" db="EMBL/GenBank/DDBJ databases">
        <authorList>
            <consortium name="Pathogen Informatics"/>
            <person name="Doyle S."/>
        </authorList>
    </citation>
    <scope>NUCLEOTIDE SEQUENCE [LARGE SCALE GENOMIC DNA]</scope>
    <source>
        <strain evidence="7 8">NCTC12120</strain>
    </source>
</reference>
<gene>
    <name evidence="7" type="ORF">NCTC12120_02249</name>
</gene>
<evidence type="ECO:0000256" key="4">
    <source>
        <dbReference type="ARBA" id="ARBA00022989"/>
    </source>
</evidence>
<feature type="transmembrane region" description="Helical" evidence="6">
    <location>
        <begin position="6"/>
        <end position="25"/>
    </location>
</feature>
<accession>A0A2X2V8M9</accession>
<evidence type="ECO:0000256" key="5">
    <source>
        <dbReference type="ARBA" id="ARBA00023136"/>
    </source>
</evidence>
<evidence type="ECO:0000313" key="8">
    <source>
        <dbReference type="Proteomes" id="UP000251197"/>
    </source>
</evidence>
<dbReference type="EMBL" id="UAVU01000003">
    <property type="protein sequence ID" value="SQA98370.1"/>
    <property type="molecule type" value="Genomic_DNA"/>
</dbReference>
<name>A0A2X2V8M9_9ENTR</name>
<evidence type="ECO:0000256" key="1">
    <source>
        <dbReference type="ARBA" id="ARBA00022475"/>
    </source>
</evidence>
<keyword evidence="5 6" id="KW-0472">Membrane</keyword>
<evidence type="ECO:0000256" key="3">
    <source>
        <dbReference type="ARBA" id="ARBA00022692"/>
    </source>
</evidence>